<comment type="caution">
    <text evidence="1">The sequence shown here is derived from an EMBL/GenBank/DDBJ whole genome shotgun (WGS) entry which is preliminary data.</text>
</comment>
<dbReference type="EMBL" id="QEWH01000009">
    <property type="protein sequence ID" value="RBA49803.1"/>
    <property type="molecule type" value="Genomic_DNA"/>
</dbReference>
<gene>
    <name evidence="1" type="ORF">DC346_01855</name>
</gene>
<reference evidence="1 2" key="1">
    <citation type="submission" date="2018-04" db="EMBL/GenBank/DDBJ databases">
        <title>Acinetobacter junii Genome sequencing and assembly.</title>
        <authorList>
            <person name="Su J."/>
            <person name="Rensing C."/>
            <person name="Mazhar H.S."/>
        </authorList>
    </citation>
    <scope>NUCLEOTIDE SEQUENCE [LARGE SCALE GENOMIC DNA]</scope>
    <source>
        <strain evidence="1 2">SC22</strain>
    </source>
</reference>
<dbReference type="Proteomes" id="UP000253688">
    <property type="component" value="Unassembled WGS sequence"/>
</dbReference>
<protein>
    <submittedName>
        <fullName evidence="1">Uncharacterized protein</fullName>
    </submittedName>
</protein>
<evidence type="ECO:0000313" key="1">
    <source>
        <dbReference type="EMBL" id="RBA49803.1"/>
    </source>
</evidence>
<sequence>MKKTLIFILCTICSAAYSGQPYDYTINTPNPADTAFLGFQQGVLMGQQVQNARQQRELRQAQIDQINREQEYKRELRKLYDEPALLSNESLMKLMILYPEFNDTTLKIKELFDKMKSE</sequence>
<dbReference type="AlphaFoldDB" id="A0A365PMB5"/>
<accession>A0A365PMB5</accession>
<name>A0A365PMB5_ACIJU</name>
<dbReference type="RefSeq" id="WP_112986249.1">
    <property type="nucleotide sequence ID" value="NZ_CP131470.1"/>
</dbReference>
<proteinExistence type="predicted"/>
<organism evidence="1 2">
    <name type="scientific">Acinetobacter junii</name>
    <dbReference type="NCBI Taxonomy" id="40215"/>
    <lineage>
        <taxon>Bacteria</taxon>
        <taxon>Pseudomonadati</taxon>
        <taxon>Pseudomonadota</taxon>
        <taxon>Gammaproteobacteria</taxon>
        <taxon>Moraxellales</taxon>
        <taxon>Moraxellaceae</taxon>
        <taxon>Acinetobacter</taxon>
    </lineage>
</organism>
<evidence type="ECO:0000313" key="2">
    <source>
        <dbReference type="Proteomes" id="UP000253688"/>
    </source>
</evidence>